<keyword evidence="9" id="KW-0902">Two-component regulatory system</keyword>
<keyword evidence="8 12" id="KW-1133">Transmembrane helix</keyword>
<keyword evidence="4" id="KW-1003">Cell membrane</keyword>
<dbReference type="Pfam" id="PF17203">
    <property type="entry name" value="sCache_3_2"/>
    <property type="match status" value="1"/>
</dbReference>
<evidence type="ECO:0000313" key="14">
    <source>
        <dbReference type="EMBL" id="MDA2810964.1"/>
    </source>
</evidence>
<dbReference type="SUPFAM" id="SSF55874">
    <property type="entry name" value="ATPase domain of HSP90 chaperone/DNA topoisomerase II/histidine kinase"/>
    <property type="match status" value="1"/>
</dbReference>
<dbReference type="InterPro" id="IPR029151">
    <property type="entry name" value="Sensor-like_sf"/>
</dbReference>
<evidence type="ECO:0000256" key="3">
    <source>
        <dbReference type="ARBA" id="ARBA00012438"/>
    </source>
</evidence>
<dbReference type="InterPro" id="IPR003594">
    <property type="entry name" value="HATPase_dom"/>
</dbReference>
<evidence type="ECO:0000256" key="2">
    <source>
        <dbReference type="ARBA" id="ARBA00004651"/>
    </source>
</evidence>
<keyword evidence="7 14" id="KW-0418">Kinase</keyword>
<reference evidence="14 15" key="1">
    <citation type="submission" date="2023-01" db="EMBL/GenBank/DDBJ databases">
        <title>Draft genome sequence of Nocardiopsis sp. RSe5-2 isolated from halophytes.</title>
        <authorList>
            <person name="Duangmal K."/>
            <person name="Chantavorakit T."/>
        </authorList>
    </citation>
    <scope>NUCLEOTIDE SEQUENCE [LARGE SCALE GENOMIC DNA]</scope>
    <source>
        <strain evidence="14 15">RSe5-2</strain>
    </source>
</reference>
<evidence type="ECO:0000256" key="5">
    <source>
        <dbReference type="ARBA" id="ARBA00022553"/>
    </source>
</evidence>
<evidence type="ECO:0000256" key="8">
    <source>
        <dbReference type="ARBA" id="ARBA00022989"/>
    </source>
</evidence>
<name>A0ABT4U3B4_9ACTN</name>
<protein>
    <recommendedName>
        <fullName evidence="3">histidine kinase</fullName>
        <ecNumber evidence="3">2.7.13.3</ecNumber>
    </recommendedName>
</protein>
<dbReference type="SMART" id="SM00387">
    <property type="entry name" value="HATPase_c"/>
    <property type="match status" value="1"/>
</dbReference>
<keyword evidence="6 12" id="KW-0812">Transmembrane</keyword>
<dbReference type="PANTHER" id="PTHR43547:SF10">
    <property type="entry name" value="SENSOR HISTIDINE KINASE DCUS"/>
    <property type="match status" value="1"/>
</dbReference>
<feature type="transmembrane region" description="Helical" evidence="12">
    <location>
        <begin position="169"/>
        <end position="190"/>
    </location>
</feature>
<dbReference type="InterPro" id="IPR036890">
    <property type="entry name" value="HATPase_C_sf"/>
</dbReference>
<dbReference type="SUPFAM" id="SSF103190">
    <property type="entry name" value="Sensory domain-like"/>
    <property type="match status" value="1"/>
</dbReference>
<dbReference type="EMBL" id="JAQFWQ010000022">
    <property type="protein sequence ID" value="MDA2810964.1"/>
    <property type="molecule type" value="Genomic_DNA"/>
</dbReference>
<evidence type="ECO:0000256" key="1">
    <source>
        <dbReference type="ARBA" id="ARBA00000085"/>
    </source>
</evidence>
<gene>
    <name evidence="14" type="ORF">O4J56_09985</name>
</gene>
<comment type="catalytic activity">
    <reaction evidence="1">
        <text>ATP + protein L-histidine = ADP + protein N-phospho-L-histidine.</text>
        <dbReference type="EC" id="2.7.13.3"/>
    </reaction>
</comment>
<dbReference type="InterPro" id="IPR005467">
    <property type="entry name" value="His_kinase_dom"/>
</dbReference>
<dbReference type="PROSITE" id="PS50109">
    <property type="entry name" value="HIS_KIN"/>
    <property type="match status" value="1"/>
</dbReference>
<keyword evidence="15" id="KW-1185">Reference proteome</keyword>
<evidence type="ECO:0000256" key="10">
    <source>
        <dbReference type="ARBA" id="ARBA00023136"/>
    </source>
</evidence>
<dbReference type="PRINTS" id="PR00344">
    <property type="entry name" value="BCTRLSENSOR"/>
</dbReference>
<dbReference type="Gene3D" id="3.30.565.10">
    <property type="entry name" value="Histidine kinase-like ATPase, C-terminal domain"/>
    <property type="match status" value="1"/>
</dbReference>
<feature type="domain" description="Histidine kinase" evidence="13">
    <location>
        <begin position="331"/>
        <end position="525"/>
    </location>
</feature>
<evidence type="ECO:0000256" key="4">
    <source>
        <dbReference type="ARBA" id="ARBA00022475"/>
    </source>
</evidence>
<feature type="region of interest" description="Disordered" evidence="11">
    <location>
        <begin position="522"/>
        <end position="546"/>
    </location>
</feature>
<evidence type="ECO:0000256" key="7">
    <source>
        <dbReference type="ARBA" id="ARBA00022777"/>
    </source>
</evidence>
<dbReference type="GO" id="GO:0016301">
    <property type="term" value="F:kinase activity"/>
    <property type="evidence" value="ECO:0007669"/>
    <property type="project" value="UniProtKB-KW"/>
</dbReference>
<organism evidence="14 15">
    <name type="scientific">Nocardiopsis endophytica</name>
    <dbReference type="NCBI Taxonomy" id="3018445"/>
    <lineage>
        <taxon>Bacteria</taxon>
        <taxon>Bacillati</taxon>
        <taxon>Actinomycetota</taxon>
        <taxon>Actinomycetes</taxon>
        <taxon>Streptosporangiales</taxon>
        <taxon>Nocardiopsidaceae</taxon>
        <taxon>Nocardiopsis</taxon>
    </lineage>
</organism>
<dbReference type="Proteomes" id="UP001527866">
    <property type="component" value="Unassembled WGS sequence"/>
</dbReference>
<keyword evidence="7 14" id="KW-0808">Transferase</keyword>
<accession>A0ABT4U3B4</accession>
<dbReference type="Pfam" id="PF02518">
    <property type="entry name" value="HATPase_c"/>
    <property type="match status" value="1"/>
</dbReference>
<evidence type="ECO:0000256" key="9">
    <source>
        <dbReference type="ARBA" id="ARBA00023012"/>
    </source>
</evidence>
<keyword evidence="10 12" id="KW-0472">Membrane</keyword>
<evidence type="ECO:0000313" key="15">
    <source>
        <dbReference type="Proteomes" id="UP001527866"/>
    </source>
</evidence>
<comment type="subcellular location">
    <subcellularLocation>
        <location evidence="2">Cell membrane</location>
        <topology evidence="2">Multi-pass membrane protein</topology>
    </subcellularLocation>
</comment>
<dbReference type="Gene3D" id="3.30.450.20">
    <property type="entry name" value="PAS domain"/>
    <property type="match status" value="2"/>
</dbReference>
<evidence type="ECO:0000256" key="6">
    <source>
        <dbReference type="ARBA" id="ARBA00022692"/>
    </source>
</evidence>
<dbReference type="PANTHER" id="PTHR43547">
    <property type="entry name" value="TWO-COMPONENT HISTIDINE KINASE"/>
    <property type="match status" value="1"/>
</dbReference>
<proteinExistence type="predicted"/>
<comment type="caution">
    <text evidence="14">The sequence shown here is derived from an EMBL/GenBank/DDBJ whole genome shotgun (WGS) entry which is preliminary data.</text>
</comment>
<evidence type="ECO:0000256" key="12">
    <source>
        <dbReference type="SAM" id="Phobius"/>
    </source>
</evidence>
<keyword evidence="5" id="KW-0597">Phosphoprotein</keyword>
<evidence type="ECO:0000259" key="13">
    <source>
        <dbReference type="PROSITE" id="PS50109"/>
    </source>
</evidence>
<feature type="compositionally biased region" description="Basic and acidic residues" evidence="11">
    <location>
        <begin position="536"/>
        <end position="546"/>
    </location>
</feature>
<sequence>MRKRMSLARQLFVLQLAVILSLVGTAAVLVFLEVRRETHEHAVLQVRALASALAELPEVRTALNGPDPSAELQPLAESVGEAAGTDFIVFMAPDRTRYTHPDPERIGEPFVGTVAPALEGRTFTESYEGTLGPSVRAVTPIRGEDGQVEALVSIGILQERIGSEVQRRLYPVVAVSAAALLVAAAGSYAISRRLDRQTLGLGAAEITRMYEHHDAVLRTVREGLLIVSPRGELVLANDQARELLGLGADAEGRRVGDLGLRPPLDALLASGEPADDRLCVYGDRVLVARQERIEKDGRPLGTVTTLRDHTELEALAGELDSVRGFTEALRAQAHESANRLHTVVTMVELGQTERAVEFATVELASAQQLADRLTEAVEEPALAALLLGKAAQAAEKGVELVVTEDSAVTDCAVAARDLVTLVGNLVDNAIDAALAAEPPRRVTVTARSDAGGGLLVRVADSGSGVGGAHLDSIFTRGWTTKSAAGARGQGLGLALVKQVIDRYGGAAEVESGDGAVFTVRLRPQQAPEAPGGQGGPDDRPDREEDV</sequence>
<dbReference type="RefSeq" id="WP_270685390.1">
    <property type="nucleotide sequence ID" value="NZ_JAQFWQ010000022.1"/>
</dbReference>
<dbReference type="InterPro" id="IPR004358">
    <property type="entry name" value="Sig_transdc_His_kin-like_C"/>
</dbReference>
<dbReference type="InterPro" id="IPR033463">
    <property type="entry name" value="sCache_3"/>
</dbReference>
<evidence type="ECO:0000256" key="11">
    <source>
        <dbReference type="SAM" id="MobiDB-lite"/>
    </source>
</evidence>
<dbReference type="EC" id="2.7.13.3" evidence="3"/>